<dbReference type="EMBL" id="OZ019902">
    <property type="protein sequence ID" value="CAK9194020.1"/>
    <property type="molecule type" value="Genomic_DNA"/>
</dbReference>
<name>A0ABP0TDT8_9BRYO</name>
<evidence type="ECO:0000313" key="1">
    <source>
        <dbReference type="EMBL" id="CAK9194020.1"/>
    </source>
</evidence>
<evidence type="ECO:0000313" key="2">
    <source>
        <dbReference type="Proteomes" id="UP001497512"/>
    </source>
</evidence>
<organism evidence="1 2">
    <name type="scientific">Sphagnum troendelagicum</name>
    <dbReference type="NCBI Taxonomy" id="128251"/>
    <lineage>
        <taxon>Eukaryota</taxon>
        <taxon>Viridiplantae</taxon>
        <taxon>Streptophyta</taxon>
        <taxon>Embryophyta</taxon>
        <taxon>Bryophyta</taxon>
        <taxon>Sphagnophytina</taxon>
        <taxon>Sphagnopsida</taxon>
        <taxon>Sphagnales</taxon>
        <taxon>Sphagnaceae</taxon>
        <taxon>Sphagnum</taxon>
    </lineage>
</organism>
<protein>
    <submittedName>
        <fullName evidence="1">Uncharacterized protein</fullName>
    </submittedName>
</protein>
<keyword evidence="2" id="KW-1185">Reference proteome</keyword>
<accession>A0ABP0TDT8</accession>
<gene>
    <name evidence="1" type="ORF">CSSPTR1EN2_LOCUS2317</name>
</gene>
<sequence length="83" mass="9068">MRLGEDLVGTRSAVYGTPLALEEGLLRTITSHNGILWSTTCPKGGLLRNTTSHKWDLMEHTTCPNGLTPFHGELGLLGPFYDT</sequence>
<reference evidence="1" key="1">
    <citation type="submission" date="2024-02" db="EMBL/GenBank/DDBJ databases">
        <authorList>
            <consortium name="ELIXIR-Norway"/>
            <consortium name="Elixir Norway"/>
        </authorList>
    </citation>
    <scope>NUCLEOTIDE SEQUENCE</scope>
</reference>
<proteinExistence type="predicted"/>
<dbReference type="Proteomes" id="UP001497512">
    <property type="component" value="Chromosome 10"/>
</dbReference>